<dbReference type="GO" id="GO:0005737">
    <property type="term" value="C:cytoplasm"/>
    <property type="evidence" value="ECO:0007669"/>
    <property type="project" value="TreeGrafter"/>
</dbReference>
<evidence type="ECO:0000256" key="3">
    <source>
        <dbReference type="ARBA" id="ARBA00023002"/>
    </source>
</evidence>
<dbReference type="InterPro" id="IPR036291">
    <property type="entry name" value="NAD(P)-bd_dom_sf"/>
</dbReference>
<feature type="transmembrane region" description="Helical" evidence="5">
    <location>
        <begin position="14"/>
        <end position="33"/>
    </location>
</feature>
<dbReference type="PRINTS" id="PR00080">
    <property type="entry name" value="SDRFAMILY"/>
</dbReference>
<evidence type="ECO:0000256" key="4">
    <source>
        <dbReference type="RuleBase" id="RU000363"/>
    </source>
</evidence>
<dbReference type="InterPro" id="IPR002347">
    <property type="entry name" value="SDR_fam"/>
</dbReference>
<keyword evidence="7" id="KW-1185">Reference proteome</keyword>
<feature type="non-terminal residue" evidence="6">
    <location>
        <position position="1"/>
    </location>
</feature>
<gene>
    <name evidence="6" type="ORF">HYFRA_00009914</name>
</gene>
<dbReference type="Gene3D" id="3.40.50.720">
    <property type="entry name" value="NAD(P)-binding Rossmann-like Domain"/>
    <property type="match status" value="1"/>
</dbReference>
<evidence type="ECO:0000256" key="5">
    <source>
        <dbReference type="SAM" id="Phobius"/>
    </source>
</evidence>
<reference evidence="6" key="1">
    <citation type="submission" date="2021-07" db="EMBL/GenBank/DDBJ databases">
        <authorList>
            <person name="Durling M."/>
        </authorList>
    </citation>
    <scope>NUCLEOTIDE SEQUENCE</scope>
</reference>
<evidence type="ECO:0000313" key="7">
    <source>
        <dbReference type="Proteomes" id="UP000696280"/>
    </source>
</evidence>
<comment type="caution">
    <text evidence="6">The sequence shown here is derived from an EMBL/GenBank/DDBJ whole genome shotgun (WGS) entry which is preliminary data.</text>
</comment>
<dbReference type="GO" id="GO:0016616">
    <property type="term" value="F:oxidoreductase activity, acting on the CH-OH group of donors, NAD or NADP as acceptor"/>
    <property type="evidence" value="ECO:0007669"/>
    <property type="project" value="TreeGrafter"/>
</dbReference>
<dbReference type="OrthoDB" id="37659at2759"/>
<comment type="similarity">
    <text evidence="1 4">Belongs to the short-chain dehydrogenases/reductases (SDR) family.</text>
</comment>
<evidence type="ECO:0000256" key="2">
    <source>
        <dbReference type="ARBA" id="ARBA00022857"/>
    </source>
</evidence>
<accession>A0A9N9PYE2</accession>
<dbReference type="PANTHER" id="PTHR44229:SF4">
    <property type="entry name" value="15-HYDROXYPROSTAGLANDIN DEHYDROGENASE [NAD(+)]"/>
    <property type="match status" value="1"/>
</dbReference>
<keyword evidence="5" id="KW-0472">Membrane</keyword>
<organism evidence="6 7">
    <name type="scientific">Hymenoscyphus fraxineus</name>
    <dbReference type="NCBI Taxonomy" id="746836"/>
    <lineage>
        <taxon>Eukaryota</taxon>
        <taxon>Fungi</taxon>
        <taxon>Dikarya</taxon>
        <taxon>Ascomycota</taxon>
        <taxon>Pezizomycotina</taxon>
        <taxon>Leotiomycetes</taxon>
        <taxon>Helotiales</taxon>
        <taxon>Helotiaceae</taxon>
        <taxon>Hymenoscyphus</taxon>
    </lineage>
</organism>
<proteinExistence type="inferred from homology"/>
<dbReference type="Pfam" id="PF00106">
    <property type="entry name" value="adh_short"/>
    <property type="match status" value="1"/>
</dbReference>
<dbReference type="EMBL" id="CAJVRL010000083">
    <property type="protein sequence ID" value="CAG8958597.1"/>
    <property type="molecule type" value="Genomic_DNA"/>
</dbReference>
<dbReference type="Proteomes" id="UP000696280">
    <property type="component" value="Unassembled WGS sequence"/>
</dbReference>
<dbReference type="AlphaFoldDB" id="A0A9N9PYE2"/>
<dbReference type="InterPro" id="IPR020904">
    <property type="entry name" value="Sc_DH/Rdtase_CS"/>
</dbReference>
<protein>
    <recommendedName>
        <fullName evidence="8">NAD(P)-binding protein</fullName>
    </recommendedName>
</protein>
<dbReference type="PANTHER" id="PTHR44229">
    <property type="entry name" value="15-HYDROXYPROSTAGLANDIN DEHYDROGENASE [NAD(+)]"/>
    <property type="match status" value="1"/>
</dbReference>
<dbReference type="PRINTS" id="PR00081">
    <property type="entry name" value="GDHRDH"/>
</dbReference>
<keyword evidence="5" id="KW-0812">Transmembrane</keyword>
<keyword evidence="3" id="KW-0560">Oxidoreductase</keyword>
<dbReference type="SUPFAM" id="SSF51735">
    <property type="entry name" value="NAD(P)-binding Rossmann-fold domains"/>
    <property type="match status" value="1"/>
</dbReference>
<keyword evidence="2" id="KW-0521">NADP</keyword>
<evidence type="ECO:0000256" key="1">
    <source>
        <dbReference type="ARBA" id="ARBA00006484"/>
    </source>
</evidence>
<evidence type="ECO:0000313" key="6">
    <source>
        <dbReference type="EMBL" id="CAG8958597.1"/>
    </source>
</evidence>
<sequence>VAPPLNERASDKRLMFLLGGASGIGLAIVELLAQSSNKFAILDISLAAAETQIKSLRLKYPASTFSFYACDISNWEEQASAFKKAYQDMGSIDIVFANAGVVEIGQFLQTNNDEPAKPNLKTLEVNLVGTLYTVNLAVHYFRKNQSIQCKGSLICTSSNAGLYEFPFAPIYSASKHGVVGLVRSFAAPLEQEGIQINAICPNVIRTGLGDNKLMEVMKCTPMSVAMDAIVEFLSKPLLTGRVAEISGDRFTFREAPEWVDAITKENSDAFWASVKDHTKELSDVIITSRS</sequence>
<keyword evidence="5" id="KW-1133">Transmembrane helix</keyword>
<evidence type="ECO:0008006" key="8">
    <source>
        <dbReference type="Google" id="ProtNLM"/>
    </source>
</evidence>
<name>A0A9N9PYE2_9HELO</name>
<dbReference type="PROSITE" id="PS00061">
    <property type="entry name" value="ADH_SHORT"/>
    <property type="match status" value="1"/>
</dbReference>